<accession>A0A5Q2RNG0</accession>
<keyword evidence="2" id="KW-0472">Membrane</keyword>
<evidence type="ECO:0000256" key="3">
    <source>
        <dbReference type="SAM" id="SignalP"/>
    </source>
</evidence>
<keyword evidence="3" id="KW-0732">Signal</keyword>
<dbReference type="PANTHER" id="PTHR43611">
    <property type="entry name" value="ALPHA-D-GLUCOSE 1-PHOSPHATE PHOSPHATASE"/>
    <property type="match status" value="1"/>
</dbReference>
<dbReference type="Proteomes" id="UP000334019">
    <property type="component" value="Chromosome"/>
</dbReference>
<keyword evidence="5" id="KW-1185">Reference proteome</keyword>
<dbReference type="SUPFAM" id="SSF56784">
    <property type="entry name" value="HAD-like"/>
    <property type="match status" value="1"/>
</dbReference>
<evidence type="ECO:0000313" key="5">
    <source>
        <dbReference type="Proteomes" id="UP000334019"/>
    </source>
</evidence>
<protein>
    <recommendedName>
        <fullName evidence="6">HAD-IA family hydrolase</fullName>
    </recommendedName>
</protein>
<proteinExistence type="predicted"/>
<dbReference type="InterPro" id="IPR023214">
    <property type="entry name" value="HAD_sf"/>
</dbReference>
<dbReference type="AlphaFoldDB" id="A0A5Q2RNG0"/>
<feature type="signal peptide" evidence="3">
    <location>
        <begin position="1"/>
        <end position="24"/>
    </location>
</feature>
<feature type="region of interest" description="Disordered" evidence="1">
    <location>
        <begin position="260"/>
        <end position="285"/>
    </location>
</feature>
<evidence type="ECO:0000256" key="1">
    <source>
        <dbReference type="SAM" id="MobiDB-lite"/>
    </source>
</evidence>
<dbReference type="InterPro" id="IPR036412">
    <property type="entry name" value="HAD-like_sf"/>
</dbReference>
<organism evidence="4 5">
    <name type="scientific">Actinomarinicola tropica</name>
    <dbReference type="NCBI Taxonomy" id="2789776"/>
    <lineage>
        <taxon>Bacteria</taxon>
        <taxon>Bacillati</taxon>
        <taxon>Actinomycetota</taxon>
        <taxon>Acidimicrobiia</taxon>
        <taxon>Acidimicrobiales</taxon>
        <taxon>Iamiaceae</taxon>
        <taxon>Actinomarinicola</taxon>
    </lineage>
</organism>
<dbReference type="PROSITE" id="PS51257">
    <property type="entry name" value="PROKAR_LIPOPROTEIN"/>
    <property type="match status" value="1"/>
</dbReference>
<dbReference type="PANTHER" id="PTHR43611:SF3">
    <property type="entry name" value="FLAVIN MONONUCLEOTIDE HYDROLASE 1, CHLOROPLATIC"/>
    <property type="match status" value="1"/>
</dbReference>
<evidence type="ECO:0008006" key="6">
    <source>
        <dbReference type="Google" id="ProtNLM"/>
    </source>
</evidence>
<name>A0A5Q2RNG0_9ACTN</name>
<dbReference type="KEGG" id="atq:GH723_15995"/>
<feature type="transmembrane region" description="Helical" evidence="2">
    <location>
        <begin position="224"/>
        <end position="247"/>
    </location>
</feature>
<dbReference type="Gene3D" id="3.40.50.1000">
    <property type="entry name" value="HAD superfamily/HAD-like"/>
    <property type="match status" value="1"/>
</dbReference>
<evidence type="ECO:0000313" key="4">
    <source>
        <dbReference type="EMBL" id="QGG96482.1"/>
    </source>
</evidence>
<feature type="compositionally biased region" description="Low complexity" evidence="1">
    <location>
        <begin position="268"/>
        <end position="280"/>
    </location>
</feature>
<reference evidence="4 5" key="1">
    <citation type="submission" date="2019-11" db="EMBL/GenBank/DDBJ databases">
        <authorList>
            <person name="He Y."/>
        </authorList>
    </citation>
    <scope>NUCLEOTIDE SEQUENCE [LARGE SCALE GENOMIC DNA]</scope>
    <source>
        <strain evidence="4 5">SCSIO 58843</strain>
    </source>
</reference>
<keyword evidence="2" id="KW-1133">Transmembrane helix</keyword>
<keyword evidence="2" id="KW-0812">Transmembrane</keyword>
<sequence>MSRSRRSLLLLLVAAALVLTGCRADVTVAVDVDEEGGGTVDVTVVLDADAVARTEGIEDPELDDLVEAGWTVADPVEREDGGLELAASKPFADPTELGAVLREVSGPAGPYAQLGLAVDRPFGRTEMRFEGILDGTAGVESFADPEVAAALDGLPFGQDLTALEQELGAPIGSFVGLDLEVTLPGDPGDEGEPADEVAVWSTDLAADGPVPVLSTSEMWRMQPLLLAGAAALLVVLLVLLVLVKLVISWRRRRRRRREAKAERRRVAEAGSGATDAPVGDVDADADDTDAVRVVPAAVDPDVEEDADTSSAAAPAPASVSLDMVVLGGPGTTFGVRDQVDQLVAFARAKGSTLEYPKIADRYVEASRGALSSAELWAQLGVDGDPDELDAEMLGRYALTPGLREFVVRARERGYAVAYVGDGPASWAAHLRRTFRLDDLVDPWVVSADIGAVLPSIALFEGLRRISGVNPPNCLLIDDRLRVLEAARELGYGTAWYTPSGRAAEAPGHSIIRSFADLMSG</sequence>
<feature type="chain" id="PRO_5024432985" description="HAD-IA family hydrolase" evidence="3">
    <location>
        <begin position="25"/>
        <end position="520"/>
    </location>
</feature>
<evidence type="ECO:0000256" key="2">
    <source>
        <dbReference type="SAM" id="Phobius"/>
    </source>
</evidence>
<dbReference type="EMBL" id="CP045851">
    <property type="protein sequence ID" value="QGG96482.1"/>
    <property type="molecule type" value="Genomic_DNA"/>
</dbReference>
<dbReference type="RefSeq" id="WP_153760586.1">
    <property type="nucleotide sequence ID" value="NZ_CP045851.1"/>
</dbReference>
<gene>
    <name evidence="4" type="ORF">GH723_15995</name>
</gene>